<dbReference type="InterPro" id="IPR033121">
    <property type="entry name" value="PEPTIDASE_A1"/>
</dbReference>
<comment type="caution">
    <text evidence="1">The sequence shown here is derived from an EMBL/GenBank/DDBJ whole genome shotgun (WGS) entry which is preliminary data.</text>
</comment>
<evidence type="ECO:0000313" key="2">
    <source>
        <dbReference type="Proteomes" id="UP001472677"/>
    </source>
</evidence>
<dbReference type="PANTHER" id="PTHR47967">
    <property type="entry name" value="OS07G0603500 PROTEIN-RELATED"/>
    <property type="match status" value="1"/>
</dbReference>
<evidence type="ECO:0000313" key="1">
    <source>
        <dbReference type="EMBL" id="KAK8483330.1"/>
    </source>
</evidence>
<dbReference type="EMBL" id="JBBPBM010001563">
    <property type="protein sequence ID" value="KAK8483330.1"/>
    <property type="molecule type" value="Genomic_DNA"/>
</dbReference>
<dbReference type="InterPro" id="IPR021109">
    <property type="entry name" value="Peptidase_aspartic_dom_sf"/>
</dbReference>
<dbReference type="SUPFAM" id="SSF50630">
    <property type="entry name" value="Acid proteases"/>
    <property type="match status" value="1"/>
</dbReference>
<dbReference type="InterPro" id="IPR032861">
    <property type="entry name" value="TAXi_N"/>
</dbReference>
<dbReference type="Pfam" id="PF14543">
    <property type="entry name" value="TAXi_N"/>
    <property type="match status" value="1"/>
</dbReference>
<dbReference type="PROSITE" id="PS00141">
    <property type="entry name" value="ASP_PROTEASE"/>
    <property type="match status" value="1"/>
</dbReference>
<dbReference type="CDD" id="cd05476">
    <property type="entry name" value="pepsin_A_like_plant"/>
    <property type="match status" value="1"/>
</dbReference>
<organism evidence="1 2">
    <name type="scientific">Hibiscus sabdariffa</name>
    <name type="common">roselle</name>
    <dbReference type="NCBI Taxonomy" id="183260"/>
    <lineage>
        <taxon>Eukaryota</taxon>
        <taxon>Viridiplantae</taxon>
        <taxon>Streptophyta</taxon>
        <taxon>Embryophyta</taxon>
        <taxon>Tracheophyta</taxon>
        <taxon>Spermatophyta</taxon>
        <taxon>Magnoliopsida</taxon>
        <taxon>eudicotyledons</taxon>
        <taxon>Gunneridae</taxon>
        <taxon>Pentapetalae</taxon>
        <taxon>rosids</taxon>
        <taxon>malvids</taxon>
        <taxon>Malvales</taxon>
        <taxon>Malvaceae</taxon>
        <taxon>Malvoideae</taxon>
        <taxon>Hibiscus</taxon>
    </lineage>
</organism>
<dbReference type="Proteomes" id="UP001472677">
    <property type="component" value="Unassembled WGS sequence"/>
</dbReference>
<dbReference type="PROSITE" id="PS51767">
    <property type="entry name" value="PEPTIDASE_A1"/>
    <property type="match status" value="1"/>
</dbReference>
<name>A0ABR1ZSK9_9ROSI</name>
<dbReference type="InterPro" id="IPR001969">
    <property type="entry name" value="Aspartic_peptidase_AS"/>
</dbReference>
<proteinExistence type="predicted"/>
<dbReference type="PANTHER" id="PTHR47967:SF66">
    <property type="entry name" value="ASPARTIC PROTEINASE CDR1-RELATED"/>
    <property type="match status" value="1"/>
</dbReference>
<dbReference type="Pfam" id="PF14541">
    <property type="entry name" value="TAXi_C"/>
    <property type="match status" value="1"/>
</dbReference>
<dbReference type="InterPro" id="IPR032799">
    <property type="entry name" value="TAXi_C"/>
</dbReference>
<dbReference type="InterPro" id="IPR051708">
    <property type="entry name" value="Plant_Aspart_Prot_A1"/>
</dbReference>
<dbReference type="InterPro" id="IPR034161">
    <property type="entry name" value="Pepsin-like_plant"/>
</dbReference>
<dbReference type="Gene3D" id="2.40.70.10">
    <property type="entry name" value="Acid Proteases"/>
    <property type="match status" value="2"/>
</dbReference>
<keyword evidence="2" id="KW-1185">Reference proteome</keyword>
<sequence>MTAIVNPTPFFSLVSAILILSNLCLNEAQTTGFGVELIHRDSPKSPFYNPMETTYDRVTNAVRRSFSRVRRFKPTSVLVEGAKSGITVGSGEYLMNISIGTPAFEIVAVADTGSELVWTQCKPCSKCFEQEAPIFDPGQSSTYKLISCDASQCQNLTETGCSSNNTCQYSVMYADNTYSIGNVAVDTITLASTTGSPVSFPNTVIGCGHDNYQETDGKNSGVIGLGGDEFSLISQMGSSIAGKFSYCLLPITETTKSSEMNFGSSALVSGTGVVSTPLIKLASLPSFYYLHLEAVSVGTKRINYTDVSLGKPDTKGNIIIDSGTTFTLLPSGIHSKLESAVASQINATRVHVPEINSLCYDAKTEFAVPDITMHFAGADVKLQCSNTFISVSDNVTCLAIVSYGDLSVYGNVAQANFLVGYDTEKKTVSFKPTDCSKN</sequence>
<gene>
    <name evidence="1" type="ORF">V6N12_000460</name>
</gene>
<protein>
    <submittedName>
        <fullName evidence="1">Uncharacterized protein</fullName>
    </submittedName>
</protein>
<accession>A0ABR1ZSK9</accession>
<reference evidence="1 2" key="1">
    <citation type="journal article" date="2024" name="G3 (Bethesda)">
        <title>Genome assembly of Hibiscus sabdariffa L. provides insights into metabolisms of medicinal natural products.</title>
        <authorList>
            <person name="Kim T."/>
        </authorList>
    </citation>
    <scope>NUCLEOTIDE SEQUENCE [LARGE SCALE GENOMIC DNA]</scope>
    <source>
        <strain evidence="1">TK-2024</strain>
        <tissue evidence="1">Old leaves</tissue>
    </source>
</reference>